<evidence type="ECO:0000256" key="3">
    <source>
        <dbReference type="ARBA" id="ARBA00023237"/>
    </source>
</evidence>
<name>A0A378MWB9_MANHA</name>
<evidence type="ECO:0000256" key="1">
    <source>
        <dbReference type="ARBA" id="ARBA00004442"/>
    </source>
</evidence>
<dbReference type="Gene3D" id="2.40.170.20">
    <property type="entry name" value="TonB-dependent receptor, beta-barrel domain"/>
    <property type="match status" value="1"/>
</dbReference>
<evidence type="ECO:0000256" key="2">
    <source>
        <dbReference type="ARBA" id="ARBA00023136"/>
    </source>
</evidence>
<proteinExistence type="predicted"/>
<reference evidence="5 6" key="1">
    <citation type="submission" date="2018-06" db="EMBL/GenBank/DDBJ databases">
        <authorList>
            <consortium name="Pathogen Informatics"/>
            <person name="Doyle S."/>
        </authorList>
    </citation>
    <scope>NUCLEOTIDE SEQUENCE [LARGE SCALE GENOMIC DNA]</scope>
    <source>
        <strain evidence="5 6">NCTC10638</strain>
    </source>
</reference>
<gene>
    <name evidence="5" type="primary">tbp1_2</name>
    <name evidence="5" type="ORF">NCTC10638_01602</name>
</gene>
<dbReference type="Pfam" id="PF00593">
    <property type="entry name" value="TonB_dep_Rec_b-barrel"/>
    <property type="match status" value="1"/>
</dbReference>
<comment type="subcellular location">
    <subcellularLocation>
        <location evidence="1">Cell outer membrane</location>
    </subcellularLocation>
</comment>
<dbReference type="InterPro" id="IPR036942">
    <property type="entry name" value="Beta-barrel_TonB_sf"/>
</dbReference>
<dbReference type="AlphaFoldDB" id="A0A378MWB9"/>
<dbReference type="InterPro" id="IPR000531">
    <property type="entry name" value="Beta-barrel_TonB"/>
</dbReference>
<feature type="domain" description="TonB-dependent receptor-like beta-barrel" evidence="4">
    <location>
        <begin position="2"/>
        <end position="85"/>
    </location>
</feature>
<keyword evidence="3" id="KW-0998">Cell outer membrane</keyword>
<evidence type="ECO:0000313" key="6">
    <source>
        <dbReference type="Proteomes" id="UP000254802"/>
    </source>
</evidence>
<dbReference type="SUPFAM" id="SSF56935">
    <property type="entry name" value="Porins"/>
    <property type="match status" value="1"/>
</dbReference>
<dbReference type="Proteomes" id="UP000254802">
    <property type="component" value="Unassembled WGS sequence"/>
</dbReference>
<dbReference type="EMBL" id="UGPN01000002">
    <property type="protein sequence ID" value="STY60404.1"/>
    <property type="molecule type" value="Genomic_DNA"/>
</dbReference>
<keyword evidence="2" id="KW-0472">Membrane</keyword>
<evidence type="ECO:0000313" key="5">
    <source>
        <dbReference type="EMBL" id="STY60404.1"/>
    </source>
</evidence>
<dbReference type="GO" id="GO:0009279">
    <property type="term" value="C:cell outer membrane"/>
    <property type="evidence" value="ECO:0007669"/>
    <property type="project" value="UniProtKB-SubCell"/>
</dbReference>
<organism evidence="5 6">
    <name type="scientific">Mannheimia haemolytica</name>
    <name type="common">Pasteurella haemolytica</name>
    <dbReference type="NCBI Taxonomy" id="75985"/>
    <lineage>
        <taxon>Bacteria</taxon>
        <taxon>Pseudomonadati</taxon>
        <taxon>Pseudomonadota</taxon>
        <taxon>Gammaproteobacteria</taxon>
        <taxon>Pasteurellales</taxon>
        <taxon>Pasteurellaceae</taxon>
        <taxon>Mannheimia</taxon>
    </lineage>
</organism>
<evidence type="ECO:0000259" key="4">
    <source>
        <dbReference type="Pfam" id="PF00593"/>
    </source>
</evidence>
<sequence>MQNIDSAKIYGLEVSGKWNLNSAMPIPEGWKLFGAFGYSKGSMSNGADLLSIQPIKAVVGLDYEQPEGKWGVFSRFTFLGAKKAKDAKYLKTLPEKMP</sequence>
<protein>
    <submittedName>
        <fullName evidence="5">Transferrin-binding protein 1</fullName>
    </submittedName>
</protein>
<accession>A0A378MWB9</accession>